<dbReference type="Proteomes" id="UP000268310">
    <property type="component" value="Chromosome"/>
</dbReference>
<evidence type="ECO:0000259" key="2">
    <source>
        <dbReference type="Pfam" id="PF13556"/>
    </source>
</evidence>
<dbReference type="RefSeq" id="WP_123934279.1">
    <property type="nucleotide sequence ID" value="NZ_CP027783.1"/>
</dbReference>
<dbReference type="Gene3D" id="1.10.10.2840">
    <property type="entry name" value="PucR C-terminal helix-turn-helix domain"/>
    <property type="match status" value="1"/>
</dbReference>
<feature type="domain" description="Purine catabolism PurC-like" evidence="1">
    <location>
        <begin position="5"/>
        <end position="122"/>
    </location>
</feature>
<dbReference type="EMBL" id="CP027783">
    <property type="protein sequence ID" value="AYW47234.1"/>
    <property type="molecule type" value="Genomic_DNA"/>
</dbReference>
<evidence type="ECO:0000313" key="3">
    <source>
        <dbReference type="EMBL" id="AYW47234.1"/>
    </source>
</evidence>
<dbReference type="PANTHER" id="PTHR33744">
    <property type="entry name" value="CARBOHYDRATE DIACID REGULATOR"/>
    <property type="match status" value="1"/>
</dbReference>
<dbReference type="InterPro" id="IPR025736">
    <property type="entry name" value="PucR_C-HTH_dom"/>
</dbReference>
<dbReference type="InterPro" id="IPR051448">
    <property type="entry name" value="CdaR-like_regulators"/>
</dbReference>
<sequence>MKIKDLIAMKLFKKCKLLTKNIGLENTISSAMVLEAMDIENWTRRNQLIMTSFYALKDASNNEITDFFQKMKEIGISGLIVKVDRLIANIPDWLIERCFEYEIPLIKAPENISYEKIMLTIYEPLLNHQEHLLRTYYDVRQQFTKVERNLRSFEQIMETFYQLIKLPCRLKIDSLGIDIHYGGNFDNYVVSQHQFLQTTEFTKNLYEKLTLFSQEQNQQITALKTEILSPLAQKCTLSIYQESSEVKQSDLMIIENVTDLIQEKLQTESILKKERYARMNNLADAILQNTPKNADELNSLLDEAHINSYPYYQGIAFICPNEEKRTEDESFIAKKLRRLRKLEIYFDHYNYTVVLFNLKSESDAVTKKEIKQLFTEKETISKQFHFSLSQIKKKSGLKEILFECLDTLRFNRSFFIDYVISVKDLGIFRFFMQEDQFRQLETIIPEELTNLRYDNKELFDTLHTFFKTNRNYKQTAETLFLHPKTIRYRLNKVEELLRIDLTNPIQLVNYEIGTYLLSMKRSSTNE</sequence>
<protein>
    <submittedName>
        <fullName evidence="3">PucR family transcriptional regulator</fullName>
    </submittedName>
</protein>
<evidence type="ECO:0000259" key="1">
    <source>
        <dbReference type="Pfam" id="PF07905"/>
    </source>
</evidence>
<reference evidence="3 4" key="1">
    <citation type="journal article" date="2012" name="Int. J. Syst. Evol. Microbiol.">
        <title>Characterization of Tetragenococcus strains from sugar thick juice reveals a novel species, Tetragenococcus osmophilus sp. nov., and divides Tetragenococcus halophilus into two subspecies, T. halophilus subsp. halophilus subsp. nov. and T. halophilus subsp. flandriensis subsp. nov.</title>
        <authorList>
            <person name="Juste A."/>
            <person name="Van Trappen S."/>
            <person name="Verreth C."/>
            <person name="Cleenwerck I."/>
            <person name="De Vos P."/>
            <person name="Lievens B."/>
            <person name="Willems K.A."/>
        </authorList>
    </citation>
    <scope>NUCLEOTIDE SEQUENCE [LARGE SCALE GENOMIC DNA]</scope>
    <source>
        <strain evidence="3 4">JCM 31126</strain>
    </source>
</reference>
<dbReference type="InterPro" id="IPR042070">
    <property type="entry name" value="PucR_C-HTH_sf"/>
</dbReference>
<gene>
    <name evidence="3" type="ORF">C7K38_01890</name>
</gene>
<name>A0ABN5QUZ9_9ENTE</name>
<dbReference type="Pfam" id="PF07905">
    <property type="entry name" value="PucR"/>
    <property type="match status" value="1"/>
</dbReference>
<dbReference type="PANTHER" id="PTHR33744:SF15">
    <property type="entry name" value="CARBOHYDRATE DIACID REGULATOR"/>
    <property type="match status" value="1"/>
</dbReference>
<dbReference type="Pfam" id="PF13556">
    <property type="entry name" value="HTH_30"/>
    <property type="match status" value="1"/>
</dbReference>
<dbReference type="InterPro" id="IPR012914">
    <property type="entry name" value="PucR_dom"/>
</dbReference>
<proteinExistence type="predicted"/>
<feature type="domain" description="PucR C-terminal helix-turn-helix" evidence="2">
    <location>
        <begin position="458"/>
        <end position="512"/>
    </location>
</feature>
<evidence type="ECO:0000313" key="4">
    <source>
        <dbReference type="Proteomes" id="UP000268310"/>
    </source>
</evidence>
<keyword evidence="4" id="KW-1185">Reference proteome</keyword>
<accession>A0ABN5QUZ9</accession>
<organism evidence="3 4">
    <name type="scientific">Tetragenococcus osmophilus</name>
    <dbReference type="NCBI Taxonomy" id="526944"/>
    <lineage>
        <taxon>Bacteria</taxon>
        <taxon>Bacillati</taxon>
        <taxon>Bacillota</taxon>
        <taxon>Bacilli</taxon>
        <taxon>Lactobacillales</taxon>
        <taxon>Enterococcaceae</taxon>
        <taxon>Tetragenococcus</taxon>
    </lineage>
</organism>